<feature type="repeat" description="WD" evidence="3">
    <location>
        <begin position="493"/>
        <end position="519"/>
    </location>
</feature>
<dbReference type="PRINTS" id="PR00320">
    <property type="entry name" value="GPROTEINBRPT"/>
</dbReference>
<evidence type="ECO:0000313" key="6">
    <source>
        <dbReference type="Proteomes" id="UP001497512"/>
    </source>
</evidence>
<dbReference type="Pfam" id="PF23627">
    <property type="entry name" value="LisH_WDR26"/>
    <property type="match status" value="1"/>
</dbReference>
<organism evidence="5 6">
    <name type="scientific">Sphagnum troendelagicum</name>
    <dbReference type="NCBI Taxonomy" id="128251"/>
    <lineage>
        <taxon>Eukaryota</taxon>
        <taxon>Viridiplantae</taxon>
        <taxon>Streptophyta</taxon>
        <taxon>Embryophyta</taxon>
        <taxon>Bryophyta</taxon>
        <taxon>Sphagnophytina</taxon>
        <taxon>Sphagnopsida</taxon>
        <taxon>Sphagnales</taxon>
        <taxon>Sphagnaceae</taxon>
        <taxon>Sphagnum</taxon>
    </lineage>
</organism>
<feature type="repeat" description="WD" evidence="3">
    <location>
        <begin position="263"/>
        <end position="296"/>
    </location>
</feature>
<proteinExistence type="predicted"/>
<evidence type="ECO:0000313" key="5">
    <source>
        <dbReference type="EMBL" id="CAK9209498.1"/>
    </source>
</evidence>
<dbReference type="InterPro" id="IPR051350">
    <property type="entry name" value="WD_repeat-ST_regulator"/>
</dbReference>
<dbReference type="InterPro" id="IPR006595">
    <property type="entry name" value="CTLH_C"/>
</dbReference>
<dbReference type="Pfam" id="PF00400">
    <property type="entry name" value="WD40"/>
    <property type="match status" value="5"/>
</dbReference>
<dbReference type="SUPFAM" id="SSF50978">
    <property type="entry name" value="WD40 repeat-like"/>
    <property type="match status" value="1"/>
</dbReference>
<keyword evidence="1 3" id="KW-0853">WD repeat</keyword>
<gene>
    <name evidence="5" type="ORF">CSSPTR1EN2_LOCUS9787</name>
</gene>
<dbReference type="InterPro" id="IPR006594">
    <property type="entry name" value="LisH"/>
</dbReference>
<dbReference type="InterPro" id="IPR036322">
    <property type="entry name" value="WD40_repeat_dom_sf"/>
</dbReference>
<feature type="repeat" description="WD" evidence="3">
    <location>
        <begin position="350"/>
        <end position="384"/>
    </location>
</feature>
<dbReference type="Gene3D" id="2.130.10.10">
    <property type="entry name" value="YVTN repeat-like/Quinoprotein amine dehydrogenase"/>
    <property type="match status" value="1"/>
</dbReference>
<keyword evidence="2" id="KW-0677">Repeat</keyword>
<dbReference type="SMART" id="SM00667">
    <property type="entry name" value="LisH"/>
    <property type="match status" value="1"/>
</dbReference>
<dbReference type="PROSITE" id="PS50082">
    <property type="entry name" value="WD_REPEATS_2"/>
    <property type="match status" value="5"/>
</dbReference>
<feature type="domain" description="CTLH" evidence="4">
    <location>
        <begin position="97"/>
        <end position="147"/>
    </location>
</feature>
<feature type="repeat" description="WD" evidence="3">
    <location>
        <begin position="308"/>
        <end position="349"/>
    </location>
</feature>
<name>A0ABP0U055_9BRYO</name>
<accession>A0ABP0U055</accession>
<evidence type="ECO:0000256" key="3">
    <source>
        <dbReference type="PROSITE-ProRule" id="PRU00221"/>
    </source>
</evidence>
<sequence length="590" mass="66088">MGGDNGVGPPPLKRLKLSIPTAKAVPGDSLVTILAPPMAKDMPADDGVTIGSRGQIRKLEFVRIITQALSSLGYKHAATALEEESGVPLQLPVVSDFRREILAGLWDESITTLHKITWLDDETVKLASFLILQQKFLEFLDSGDTSSALKTLRSEISLLGINTHRVHELASFVMCPSREALSERADWRGANPDSRVCLLEQLQNLLPPALMIPENRLEHLVEQALEVQRKSCLFHNSSEHLLSLYTDHRCSRDQIPTRTLQVLEAHENEVWFLQFSHNGRYLASASKDLTAILWEVVEDGLVKLRHILRGHQKAVSFVAWSPDDTMLLTCGNEENVKLWDTSTGECRHTFNKPNSCFTSCAWFPDGNRFVSGGGDKSIYMWDLEGQELESWKGARMPRINDLAITVDGSHMVSICGDKDIRIYNLEEKSERVIEEEKPITSLSVSKDGRYLLVNLVSQEIHLWDIAVSSKLLFKYRGHRQGRYVIRSCFGGSDHAFIVSGSEDSQVYIWHRQNGELLEVLPGHSGTVNSVSWNPVNPHMFASASDDHTIRIWGLTTNIDQKNPNVGAANGIDHLENGGTRELLENLKPFY</sequence>
<feature type="repeat" description="WD" evidence="3">
    <location>
        <begin position="520"/>
        <end position="562"/>
    </location>
</feature>
<dbReference type="PROSITE" id="PS50897">
    <property type="entry name" value="CTLH"/>
    <property type="match status" value="1"/>
</dbReference>
<evidence type="ECO:0000256" key="2">
    <source>
        <dbReference type="ARBA" id="ARBA00022737"/>
    </source>
</evidence>
<dbReference type="PANTHER" id="PTHR22838">
    <property type="entry name" value="WD REPEAT PROTEIN 26-RELATED"/>
    <property type="match status" value="1"/>
</dbReference>
<dbReference type="InterPro" id="IPR020472">
    <property type="entry name" value="WD40_PAC1"/>
</dbReference>
<dbReference type="CDD" id="cd00200">
    <property type="entry name" value="WD40"/>
    <property type="match status" value="1"/>
</dbReference>
<evidence type="ECO:0000259" key="4">
    <source>
        <dbReference type="PROSITE" id="PS50897"/>
    </source>
</evidence>
<dbReference type="PROSITE" id="PS00678">
    <property type="entry name" value="WD_REPEATS_1"/>
    <property type="match status" value="1"/>
</dbReference>
<dbReference type="InterPro" id="IPR001680">
    <property type="entry name" value="WD40_rpt"/>
</dbReference>
<dbReference type="Proteomes" id="UP001497512">
    <property type="component" value="Chromosome 17"/>
</dbReference>
<dbReference type="EMBL" id="OZ019909">
    <property type="protein sequence ID" value="CAK9209498.1"/>
    <property type="molecule type" value="Genomic_DNA"/>
</dbReference>
<dbReference type="InterPro" id="IPR015943">
    <property type="entry name" value="WD40/YVTN_repeat-like_dom_sf"/>
</dbReference>
<dbReference type="PROSITE" id="PS50294">
    <property type="entry name" value="WD_REPEATS_REGION"/>
    <property type="match status" value="4"/>
</dbReference>
<keyword evidence="6" id="KW-1185">Reference proteome</keyword>
<dbReference type="PANTHER" id="PTHR22838:SF0">
    <property type="entry name" value="WD REPEAT-CONTAINING PROTEIN 26"/>
    <property type="match status" value="1"/>
</dbReference>
<dbReference type="InterPro" id="IPR019775">
    <property type="entry name" value="WD40_repeat_CS"/>
</dbReference>
<evidence type="ECO:0000256" key="1">
    <source>
        <dbReference type="ARBA" id="ARBA00022574"/>
    </source>
</evidence>
<dbReference type="SMART" id="SM00320">
    <property type="entry name" value="WD40"/>
    <property type="match status" value="7"/>
</dbReference>
<dbReference type="PROSITE" id="PS50896">
    <property type="entry name" value="LISH"/>
    <property type="match status" value="1"/>
</dbReference>
<reference evidence="5" key="1">
    <citation type="submission" date="2024-02" db="EMBL/GenBank/DDBJ databases">
        <authorList>
            <consortium name="ELIXIR-Norway"/>
            <consortium name="Elixir Norway"/>
        </authorList>
    </citation>
    <scope>NUCLEOTIDE SEQUENCE</scope>
</reference>
<protein>
    <recommendedName>
        <fullName evidence="4">CTLH domain-containing protein</fullName>
    </recommendedName>
</protein>